<reference evidence="3" key="1">
    <citation type="submission" date="2018-11" db="EMBL/GenBank/DDBJ databases">
        <title>Chitinophaga lutea sp.nov., isolate from arsenic contaminated soil.</title>
        <authorList>
            <person name="Zong Y."/>
        </authorList>
    </citation>
    <scope>NUCLEOTIDE SEQUENCE [LARGE SCALE GENOMIC DNA]</scope>
    <source>
        <strain evidence="3">YLT18</strain>
    </source>
</reference>
<evidence type="ECO:0008006" key="4">
    <source>
        <dbReference type="Google" id="ProtNLM"/>
    </source>
</evidence>
<organism evidence="2 3">
    <name type="scientific">Chitinophaga barathri</name>
    <dbReference type="NCBI Taxonomy" id="1647451"/>
    <lineage>
        <taxon>Bacteria</taxon>
        <taxon>Pseudomonadati</taxon>
        <taxon>Bacteroidota</taxon>
        <taxon>Chitinophagia</taxon>
        <taxon>Chitinophagales</taxon>
        <taxon>Chitinophagaceae</taxon>
        <taxon>Chitinophaga</taxon>
    </lineage>
</organism>
<evidence type="ECO:0000256" key="1">
    <source>
        <dbReference type="SAM" id="SignalP"/>
    </source>
</evidence>
<comment type="caution">
    <text evidence="2">The sequence shown here is derived from an EMBL/GenBank/DDBJ whole genome shotgun (WGS) entry which is preliminary data.</text>
</comment>
<dbReference type="Proteomes" id="UP000279089">
    <property type="component" value="Unassembled WGS sequence"/>
</dbReference>
<gene>
    <name evidence="2" type="ORF">EG028_07700</name>
</gene>
<dbReference type="EMBL" id="RMBX01000003">
    <property type="protein sequence ID" value="RPD42026.1"/>
    <property type="molecule type" value="Genomic_DNA"/>
</dbReference>
<feature type="chain" id="PRO_5017964842" description="DUF1080 domain-containing protein" evidence="1">
    <location>
        <begin position="22"/>
        <end position="374"/>
    </location>
</feature>
<name>A0A3N4MJ00_9BACT</name>
<proteinExistence type="predicted"/>
<dbReference type="Gene3D" id="2.60.120.560">
    <property type="entry name" value="Exo-inulinase, domain 1"/>
    <property type="match status" value="1"/>
</dbReference>
<sequence>MKKVMLALALFPSALSLQAQKKTPAEVRIPMTPERWEVKPGTATFTEFKAKPAIQLLTQSDPVVVKDLTFTSGTIEFDWAPDGPFFAGLYFRRKDTLELECFYLRMHVEGVANAMQAVQYAPFIDGVNLWDLLPGYQGPAACKKNEWNHIKLVISGARMIAYVNDMEHPAIHVPQLQGNTRSGGLAFDGAGKIANLVIRPDQVDGLNPEPEPDPVYNDPRYLRKWQITQPKDLPVGQEPFDAKAPELKETWTPIAAERLGLVNITRLYGKSASRRLVWLKVKLKSPQAQIRHVDLGFSDEIWIYLNGRPLYTDKNIFSTPAGKQPLGRLSLENARFDLPLIQGENEILVGIANSFYGWGLVARLDMMEGIEVLQ</sequence>
<accession>A0A3N4MJ00</accession>
<keyword evidence="3" id="KW-1185">Reference proteome</keyword>
<feature type="signal peptide" evidence="1">
    <location>
        <begin position="1"/>
        <end position="21"/>
    </location>
</feature>
<dbReference type="AlphaFoldDB" id="A0A3N4MJ00"/>
<evidence type="ECO:0000313" key="2">
    <source>
        <dbReference type="EMBL" id="RPD42026.1"/>
    </source>
</evidence>
<dbReference type="RefSeq" id="WP_120515001.1">
    <property type="nucleotide sequence ID" value="NZ_QXZY01000002.1"/>
</dbReference>
<keyword evidence="1" id="KW-0732">Signal</keyword>
<evidence type="ECO:0000313" key="3">
    <source>
        <dbReference type="Proteomes" id="UP000279089"/>
    </source>
</evidence>
<dbReference type="OrthoDB" id="2634655at2"/>
<protein>
    <recommendedName>
        <fullName evidence="4">DUF1080 domain-containing protein</fullName>
    </recommendedName>
</protein>